<sequence length="472" mass="55497">MYFCFNSISMKYSIHIIAILLLISCNTTNNKDYLTYFGGEIINPKDSFVVLLKDDKIIDTLQLDNKNRFIANYKNLNEGLYTFKHGIEFQYIYIEPTDSILIRLNSWDFDESIVFSGDGSSKNEFLINLFLQNEKEERAMYQYFSLNEVAFSKKIDSLLLERQSIFNEFSSTEENISEGFQKLTESAINFPLYRLKEIYPYYHKKALNLDTFPDLNNDFYKFRNNINFNEEDLISFYPYQNYVVSYLYNLSYQLIEKDSTKNNLTINILNAIDDNIQLPEFKNTLLKRVVVNDFLKSESSCTIHEPTLNLFLEKCTNEEYKTQVKNLVNDSKAVETNKPLISFDIQTSNDEITDINKVIKNKNAVIYFWTTEFMSTEYLVNRIKYLKYKFPSILFIGINMQTTFKEIKTEPHLKKLDIQQQYKLPKTSAAYSFLTSYYPRVIIVGKDGLVKNGFTYLDSKKLNSELVKLELN</sequence>
<organism evidence="1 2">
    <name type="scientific">Lutibacter maritimus</name>
    <dbReference type="NCBI Taxonomy" id="593133"/>
    <lineage>
        <taxon>Bacteria</taxon>
        <taxon>Pseudomonadati</taxon>
        <taxon>Bacteroidota</taxon>
        <taxon>Flavobacteriia</taxon>
        <taxon>Flavobacteriales</taxon>
        <taxon>Flavobacteriaceae</taxon>
        <taxon>Lutibacter</taxon>
    </lineage>
</organism>
<dbReference type="AlphaFoldDB" id="A0A1I6NWG3"/>
<accession>A0A1I6NWG3</accession>
<reference evidence="2" key="1">
    <citation type="submission" date="2016-10" db="EMBL/GenBank/DDBJ databases">
        <authorList>
            <person name="Varghese N."/>
            <person name="Submissions S."/>
        </authorList>
    </citation>
    <scope>NUCLEOTIDE SEQUENCE [LARGE SCALE GENOMIC DNA]</scope>
    <source>
        <strain evidence="2">DSM 24450</strain>
    </source>
</reference>
<dbReference type="STRING" id="593133.SAMN04488006_0653"/>
<evidence type="ECO:0008006" key="3">
    <source>
        <dbReference type="Google" id="ProtNLM"/>
    </source>
</evidence>
<keyword evidence="2" id="KW-1185">Reference proteome</keyword>
<dbReference type="Gene3D" id="3.40.30.10">
    <property type="entry name" value="Glutaredoxin"/>
    <property type="match status" value="1"/>
</dbReference>
<gene>
    <name evidence="1" type="ORF">SAMN04488006_0653</name>
</gene>
<name>A0A1I6NWG3_9FLAO</name>
<protein>
    <recommendedName>
        <fullName evidence="3">Thioredoxin domain-containing protein</fullName>
    </recommendedName>
</protein>
<dbReference type="Proteomes" id="UP000199312">
    <property type="component" value="Unassembled WGS sequence"/>
</dbReference>
<proteinExistence type="predicted"/>
<evidence type="ECO:0000313" key="2">
    <source>
        <dbReference type="Proteomes" id="UP000199312"/>
    </source>
</evidence>
<evidence type="ECO:0000313" key="1">
    <source>
        <dbReference type="EMBL" id="SFS32230.1"/>
    </source>
</evidence>
<dbReference type="EMBL" id="FOZP01000001">
    <property type="protein sequence ID" value="SFS32230.1"/>
    <property type="molecule type" value="Genomic_DNA"/>
</dbReference>